<evidence type="ECO:0000256" key="2">
    <source>
        <dbReference type="ARBA" id="ARBA00009592"/>
    </source>
</evidence>
<reference evidence="17" key="1">
    <citation type="submission" date="2025-08" db="UniProtKB">
        <authorList>
            <consortium name="RefSeq"/>
        </authorList>
    </citation>
    <scope>IDENTIFICATION</scope>
</reference>
<evidence type="ECO:0000256" key="4">
    <source>
        <dbReference type="ARBA" id="ARBA00022553"/>
    </source>
</evidence>
<dbReference type="RefSeq" id="XP_039138140.1">
    <property type="nucleotide sequence ID" value="XM_039282206.1"/>
</dbReference>
<dbReference type="GeneID" id="120275584"/>
<dbReference type="SMART" id="SM00365">
    <property type="entry name" value="LRR_SD22"/>
    <property type="match status" value="9"/>
</dbReference>
<keyword evidence="8" id="KW-0677">Repeat</keyword>
<dbReference type="PANTHER" id="PTHR48063:SF112">
    <property type="entry name" value="RECEPTOR LIKE PROTEIN 30-LIKE"/>
    <property type="match status" value="1"/>
</dbReference>
<evidence type="ECO:0000256" key="7">
    <source>
        <dbReference type="ARBA" id="ARBA00022729"/>
    </source>
</evidence>
<keyword evidence="4" id="KW-0597">Phosphoprotein</keyword>
<evidence type="ECO:0000256" key="13">
    <source>
        <dbReference type="SAM" id="Phobius"/>
    </source>
</evidence>
<keyword evidence="9 13" id="KW-1133">Transmembrane helix</keyword>
<feature type="domain" description="Leucine-rich repeat-containing N-terminal plant-type" evidence="15">
    <location>
        <begin position="1021"/>
        <end position="1043"/>
    </location>
</feature>
<gene>
    <name evidence="17" type="primary">LOC120275584</name>
</gene>
<dbReference type="FunFam" id="3.80.10.10:FF:001347">
    <property type="entry name" value="LRR receptor-like serine/threonine-protein kinase GSO2"/>
    <property type="match status" value="1"/>
</dbReference>
<dbReference type="FunFam" id="3.80.10.10:FF:000095">
    <property type="entry name" value="LRR receptor-like serine/threonine-protein kinase GSO1"/>
    <property type="match status" value="2"/>
</dbReference>
<evidence type="ECO:0000256" key="6">
    <source>
        <dbReference type="ARBA" id="ARBA00022692"/>
    </source>
</evidence>
<keyword evidence="5" id="KW-0433">Leucine-rich repeat</keyword>
<dbReference type="InterPro" id="IPR003591">
    <property type="entry name" value="Leu-rich_rpt_typical-subtyp"/>
</dbReference>
<evidence type="ECO:0000256" key="3">
    <source>
        <dbReference type="ARBA" id="ARBA00022475"/>
    </source>
</evidence>
<organism evidence="16 17">
    <name type="scientific">Dioscorea cayennensis subsp. rotundata</name>
    <name type="common">White Guinea yam</name>
    <name type="synonym">Dioscorea rotundata</name>
    <dbReference type="NCBI Taxonomy" id="55577"/>
    <lineage>
        <taxon>Eukaryota</taxon>
        <taxon>Viridiplantae</taxon>
        <taxon>Streptophyta</taxon>
        <taxon>Embryophyta</taxon>
        <taxon>Tracheophyta</taxon>
        <taxon>Spermatophyta</taxon>
        <taxon>Magnoliopsida</taxon>
        <taxon>Liliopsida</taxon>
        <taxon>Dioscoreales</taxon>
        <taxon>Dioscoreaceae</taxon>
        <taxon>Dioscorea</taxon>
    </lineage>
</organism>
<dbReference type="FunFam" id="3.80.10.10:FF:000649">
    <property type="entry name" value="Leucine Rich Repeat family protein"/>
    <property type="match status" value="2"/>
</dbReference>
<keyword evidence="6 13" id="KW-0812">Transmembrane</keyword>
<dbReference type="Pfam" id="PF08263">
    <property type="entry name" value="LRRNT_2"/>
    <property type="match status" value="3"/>
</dbReference>
<protein>
    <submittedName>
        <fullName evidence="17">Uncharacterized protein LOC120275584</fullName>
    </submittedName>
</protein>
<accession>A0AB40CHM1</accession>
<dbReference type="Pfam" id="PF13855">
    <property type="entry name" value="LRR_8"/>
    <property type="match status" value="3"/>
</dbReference>
<feature type="domain" description="Leucine-rich repeat-containing N-terminal plant-type" evidence="15">
    <location>
        <begin position="1167"/>
        <end position="1203"/>
    </location>
</feature>
<dbReference type="Pfam" id="PF00560">
    <property type="entry name" value="LRR_1"/>
    <property type="match status" value="13"/>
</dbReference>
<dbReference type="InterPro" id="IPR032675">
    <property type="entry name" value="LRR_dom_sf"/>
</dbReference>
<evidence type="ECO:0000256" key="1">
    <source>
        <dbReference type="ARBA" id="ARBA00004251"/>
    </source>
</evidence>
<dbReference type="InterPro" id="IPR013210">
    <property type="entry name" value="LRR_N_plant-typ"/>
</dbReference>
<dbReference type="Proteomes" id="UP001515500">
    <property type="component" value="Chromosome 14"/>
</dbReference>
<evidence type="ECO:0000256" key="11">
    <source>
        <dbReference type="ARBA" id="ARBA00023170"/>
    </source>
</evidence>
<keyword evidence="7 14" id="KW-0732">Signal</keyword>
<keyword evidence="16" id="KW-1185">Reference proteome</keyword>
<evidence type="ECO:0000256" key="14">
    <source>
        <dbReference type="SAM" id="SignalP"/>
    </source>
</evidence>
<evidence type="ECO:0000313" key="17">
    <source>
        <dbReference type="RefSeq" id="XP_039138140.1"/>
    </source>
</evidence>
<dbReference type="GO" id="GO:0005886">
    <property type="term" value="C:plasma membrane"/>
    <property type="evidence" value="ECO:0007669"/>
    <property type="project" value="UniProtKB-SubCell"/>
</dbReference>
<evidence type="ECO:0000256" key="8">
    <source>
        <dbReference type="ARBA" id="ARBA00022737"/>
    </source>
</evidence>
<dbReference type="Gene3D" id="3.80.10.10">
    <property type="entry name" value="Ribonuclease Inhibitor"/>
    <property type="match status" value="8"/>
</dbReference>
<keyword evidence="3" id="KW-1003">Cell membrane</keyword>
<dbReference type="PROSITE" id="PS51450">
    <property type="entry name" value="LRR"/>
    <property type="match status" value="2"/>
</dbReference>
<dbReference type="FunFam" id="3.80.10.10:FF:000041">
    <property type="entry name" value="LRR receptor-like serine/threonine-protein kinase ERECTA"/>
    <property type="match status" value="1"/>
</dbReference>
<feature type="domain" description="Leucine-rich repeat-containing N-terminal plant-type" evidence="15">
    <location>
        <begin position="36"/>
        <end position="73"/>
    </location>
</feature>
<dbReference type="PANTHER" id="PTHR48063">
    <property type="entry name" value="LRR RECEPTOR-LIKE KINASE"/>
    <property type="match status" value="1"/>
</dbReference>
<keyword evidence="11" id="KW-0675">Receptor</keyword>
<proteinExistence type="inferred from homology"/>
<feature type="transmembrane region" description="Helical" evidence="13">
    <location>
        <begin position="941"/>
        <end position="964"/>
    </location>
</feature>
<comment type="subcellular location">
    <subcellularLocation>
        <location evidence="1">Cell membrane</location>
        <topology evidence="1">Single-pass type I membrane protein</topology>
    </subcellularLocation>
</comment>
<dbReference type="FunFam" id="3.80.10.10:FF:000383">
    <property type="entry name" value="Leucine-rich repeat receptor protein kinase EMS1"/>
    <property type="match status" value="1"/>
</dbReference>
<name>A0AB40CHM1_DIOCR</name>
<feature type="chain" id="PRO_5044218812" evidence="14">
    <location>
        <begin position="27"/>
        <end position="2000"/>
    </location>
</feature>
<evidence type="ECO:0000313" key="16">
    <source>
        <dbReference type="Proteomes" id="UP001515500"/>
    </source>
</evidence>
<sequence>MQILASVTFLLILSSFCCFIIIPSLCSESLNTRCIESEKNSLLDFKSSLKDPHNLLSSWEGSDCCNWKGVTCNNETNHVVSLNLGYWHLFNGLSTAWRIGGEISPSLIGLNDLNHLDLSFNDFGGIAVPEFIGSMKKLSYLSLSNAGFSGRIPYQLGNLSSLRYLDLNSFYYFHDLYVDSLDWLSRLSSLQYLDMNSVNLENVGDWFVSINLIPSLSVLKLPHCKLKEFPLSFSFRNFTSLTYLDLSNNEFYSPLPNWLFNLSSLQYLNLQFNQFQGSMPDEFARMTSLEVIQLGKNELVGSIPRTISLLCKLRTLDLSSNNITGDTASLAEISVGCAGNSLEVLNLRNNNLTGNLSDWLVNFKRLDTLDLGHNSLNGQIPVSIGKLSALKYLMLTANGFNGTLPESIGQLSELILLDLSFNSLNGVVSEFHFANLSKLEQLSLASTSLAFRMNSSWIPPFQLKLIGLRLCKLGPKFPSWLWTQKDYGVLDLSNTEIEDVAPNWIWNLSEKILMLDLSHNLISGNLPATLGFASISILDLSNNKFEGTLPTLSSSMEYLDLSNNMFTGNILRFVSYRLPILSHLFLSNNHLSGPIPSSICQDVELYAMDLSNNQLSGELPTCLSDMLTLTALNLANNNLSGEIPSTLGSIKGLRTLHLGGNHFKGELPTALQNCTILVTLDLGENEISGSIPAWIGELLPFLRILRLRSNFFNGTIPSQLSRLSSLQILDLANNSLSGTIPPSFSNITAIAQTHKPNERMLEDMQGAVQSSVDNYGPTGYIESVLVVMKGAEREYSQNLQYVASIDLSNNQLTGQFPKELGDLIGLQNLNLSSNQLTGKIPDEIGKLKLLESLDLSMNGFTSSIPTSISVLTLLSHLNLSYNNLSGRIPSGYQLQTLDYNSYLGNPGLCGPPLNKCGSNKTVFSIILACTDGDDECESEKLGLYLGIVLGFVAGFWVIWGVLLFTENLSEAYFEFIDELLDKLPFARKMDRYDEDDEEDETNSLMYLYICINESKLRCKESERVAILEFKDAVRDPHNLLASWEGRILSGYQLNILDYTSYLGNPGLCGAPLNEYGSNKTIFSIISACAGGVNLKSLGCTSALPLGLSLDFGICQHSWQEEKNLYYCSMELHMRFLTFATSAQLLFLLGFLSSALCVNESEPRCRESERAALLEFKEALRDPHSLLSSWEGSDCCHWRGVSCDNETEHVVSLDVGYRHLFDGPSTAWRLGGEINPSLLSLKYLNHLDLSFNDFGGISIPEFIGSMIGLSYLDFSNAGFSGRIPPQIGNLTSLRYLNLNSIHSLHTLYSEELEWVSHLSLLRYLDMNSVTIAKTNDWFCPINMLSSLSVLLLPNCQLKQMPTSLFFHNLTSLITLDLSNNQFDSMLPSWLFNMTSLQYLNLQSNNFQGSIPDAFENMTSLEIIQLRKNELLGGVPQSIGKLCNLRTLDLSSNNITDDVSVLAKISSECAGGTLEILNLRGNNLKGNLSDWLVHFKVLTLLDLGNNLLQGSIPASIGNISTLWSIFLSHNALNGTLPQSVGQLSSLKLLDVSHNSLSGIVSQVHFQNLSELEHLSLGSNSFVINMSSNWDPPFRLRLIGLQRCRIGPKFPPWLKKQRDYSILDLSYAEINDTAPDWIWNYHQQIYLLDLSHNQITGEVPGRLKYASMTTIDLSFNQFKGPLPGLPAGIEYIDFSGNSFSGTISPLFAQPMLVFSNLIISDNIINGTIPDSICNYAELFVIDLSGNLLSGELPECWADLRGLSALNLANNRLTGEIPSSMGTLSWLRALHLNNNSFHGQLPTTLKSCTSLITFDVGDNKLSGEIPTWIGESLPHLRILRLRSNMFDGSIPPQLSLLTSLQILDLAGNKLSGNIPSSLGNISAMAQSHKLKERMMETLQGSVESSLDRYGPSGYGDSLVLVTKGRQMKYTKTLQYVASIDLSENTLSGNIPHELANLYGLQNLNLSDNKLTENIPENIGQLDLLESLDLSKTIFPVLFLPAFLF</sequence>
<dbReference type="SMART" id="SM00369">
    <property type="entry name" value="LRR_TYP"/>
    <property type="match status" value="19"/>
</dbReference>
<evidence type="ECO:0000259" key="15">
    <source>
        <dbReference type="Pfam" id="PF08263"/>
    </source>
</evidence>
<evidence type="ECO:0000256" key="12">
    <source>
        <dbReference type="ARBA" id="ARBA00023180"/>
    </source>
</evidence>
<dbReference type="GO" id="GO:0007165">
    <property type="term" value="P:signal transduction"/>
    <property type="evidence" value="ECO:0007669"/>
    <property type="project" value="UniProtKB-ARBA"/>
</dbReference>
<dbReference type="FunFam" id="3.80.10.10:FF:000111">
    <property type="entry name" value="LRR receptor-like serine/threonine-protein kinase ERECTA"/>
    <property type="match status" value="1"/>
</dbReference>
<comment type="similarity">
    <text evidence="2">Belongs to the RLP family.</text>
</comment>
<feature type="signal peptide" evidence="14">
    <location>
        <begin position="1"/>
        <end position="26"/>
    </location>
</feature>
<evidence type="ECO:0000256" key="5">
    <source>
        <dbReference type="ARBA" id="ARBA00022614"/>
    </source>
</evidence>
<dbReference type="InterPro" id="IPR001611">
    <property type="entry name" value="Leu-rich_rpt"/>
</dbReference>
<feature type="transmembrane region" description="Helical" evidence="13">
    <location>
        <begin position="1135"/>
        <end position="1155"/>
    </location>
</feature>
<dbReference type="SUPFAM" id="SSF52058">
    <property type="entry name" value="L domain-like"/>
    <property type="match status" value="3"/>
</dbReference>
<evidence type="ECO:0000256" key="9">
    <source>
        <dbReference type="ARBA" id="ARBA00022989"/>
    </source>
</evidence>
<evidence type="ECO:0000256" key="10">
    <source>
        <dbReference type="ARBA" id="ARBA00023136"/>
    </source>
</evidence>
<dbReference type="SUPFAM" id="SSF52047">
    <property type="entry name" value="RNI-like"/>
    <property type="match status" value="3"/>
</dbReference>
<keyword evidence="12" id="KW-0325">Glycoprotein</keyword>
<keyword evidence="10 13" id="KW-0472">Membrane</keyword>
<dbReference type="InterPro" id="IPR046956">
    <property type="entry name" value="RLP23-like"/>
</dbReference>